<dbReference type="Pfam" id="PF07426">
    <property type="entry name" value="Dynactin_p22"/>
    <property type="match status" value="1"/>
</dbReference>
<dbReference type="STRING" id="655863.F0XKA3"/>
<evidence type="ECO:0000256" key="1">
    <source>
        <dbReference type="SAM" id="Coils"/>
    </source>
</evidence>
<proteinExistence type="predicted"/>
<dbReference type="GeneID" id="25978191"/>
<dbReference type="AlphaFoldDB" id="F0XKA3"/>
<accession>F0XKA3</accession>
<evidence type="ECO:0000313" key="2">
    <source>
        <dbReference type="EMBL" id="EFX01855.1"/>
    </source>
</evidence>
<dbReference type="eggNOG" id="ENOG502S5XV">
    <property type="taxonomic scope" value="Eukaryota"/>
</dbReference>
<keyword evidence="3" id="KW-1185">Reference proteome</keyword>
<evidence type="ECO:0000313" key="3">
    <source>
        <dbReference type="Proteomes" id="UP000007796"/>
    </source>
</evidence>
<name>F0XKA3_GROCL</name>
<dbReference type="GO" id="GO:0005869">
    <property type="term" value="C:dynactin complex"/>
    <property type="evidence" value="ECO:0007669"/>
    <property type="project" value="InterPro"/>
</dbReference>
<dbReference type="Proteomes" id="UP000007796">
    <property type="component" value="Unassembled WGS sequence"/>
</dbReference>
<feature type="coiled-coil region" evidence="1">
    <location>
        <begin position="136"/>
        <end position="203"/>
    </location>
</feature>
<protein>
    <submittedName>
        <fullName evidence="2">Nuclear distribution protein</fullName>
    </submittedName>
</protein>
<organism evidence="3">
    <name type="scientific">Grosmannia clavigera (strain kw1407 / UAMH 11150)</name>
    <name type="common">Blue stain fungus</name>
    <name type="synonym">Graphiocladiella clavigera</name>
    <dbReference type="NCBI Taxonomy" id="655863"/>
    <lineage>
        <taxon>Eukaryota</taxon>
        <taxon>Fungi</taxon>
        <taxon>Dikarya</taxon>
        <taxon>Ascomycota</taxon>
        <taxon>Pezizomycotina</taxon>
        <taxon>Sordariomycetes</taxon>
        <taxon>Sordariomycetidae</taxon>
        <taxon>Ophiostomatales</taxon>
        <taxon>Ophiostomataceae</taxon>
        <taxon>Leptographium</taxon>
    </lineage>
</organism>
<dbReference type="InParanoid" id="F0XKA3"/>
<dbReference type="RefSeq" id="XP_014171337.1">
    <property type="nucleotide sequence ID" value="XM_014315862.1"/>
</dbReference>
<dbReference type="HOGENOM" id="CLU_091042_0_0_1"/>
<gene>
    <name evidence="2" type="ORF">CMQ_4926</name>
</gene>
<reference evidence="2 3" key="1">
    <citation type="journal article" date="2011" name="Proc. Natl. Acad. Sci. U.S.A.">
        <title>Genome and transcriptome analyses of the mountain pine beetle-fungal symbiont Grosmannia clavigera, a lodgepole pine pathogen.</title>
        <authorList>
            <person name="DiGuistini S."/>
            <person name="Wang Y."/>
            <person name="Liao N.Y."/>
            <person name="Taylor G."/>
            <person name="Tanguay P."/>
            <person name="Feau N."/>
            <person name="Henrissat B."/>
            <person name="Chan S.K."/>
            <person name="Hesse-Orce U."/>
            <person name="Alamouti S.M."/>
            <person name="Tsui C.K.M."/>
            <person name="Docking R.T."/>
            <person name="Levasseur A."/>
            <person name="Haridas S."/>
            <person name="Robertson G."/>
            <person name="Birol I."/>
            <person name="Holt R.A."/>
            <person name="Marra M.A."/>
            <person name="Hamelin R.C."/>
            <person name="Hirst M."/>
            <person name="Jones S.J.M."/>
            <person name="Bohlmann J."/>
            <person name="Breuil C."/>
        </authorList>
    </citation>
    <scope>NUCLEOTIDE SEQUENCE [LARGE SCALE GENOMIC DNA]</scope>
    <source>
        <strain evidence="3">kw1407 / UAMH 11150</strain>
    </source>
</reference>
<dbReference type="EMBL" id="GL629787">
    <property type="protein sequence ID" value="EFX01855.1"/>
    <property type="molecule type" value="Genomic_DNA"/>
</dbReference>
<dbReference type="OrthoDB" id="5403729at2759"/>
<dbReference type="InterPro" id="IPR009991">
    <property type="entry name" value="DCTN3"/>
</dbReference>
<sequence>MENSPEETSVATIALLEARLRRVEHVLYGPPKNADLWARPAVESLAELERQFASLISGVRVYAELLKIYRAYPSFFQPPHPGLPPTQLDSDAIRATVLSYASAFPATASALSAALNDTPVPEAALSAQLVGLVPRMETIDASQRALEAEIAQLRSRSERLVRQHYERRALASSKQVANVEARFQRMEGRVRRLEKEQRATAEE</sequence>
<keyword evidence="1" id="KW-0175">Coiled coil</keyword>
<dbReference type="GO" id="GO:0061640">
    <property type="term" value="P:cytoskeleton-dependent cytokinesis"/>
    <property type="evidence" value="ECO:0007669"/>
    <property type="project" value="InterPro"/>
</dbReference>